<keyword evidence="5" id="KW-0067">ATP-binding</keyword>
<dbReference type="Pfam" id="PF05188">
    <property type="entry name" value="MutS_II"/>
    <property type="match status" value="1"/>
</dbReference>
<comment type="subcellular location">
    <subcellularLocation>
        <location evidence="1">Nucleus</location>
    </subcellularLocation>
</comment>
<dbReference type="InterPro" id="IPR016151">
    <property type="entry name" value="DNA_mismatch_repair_MutS_N"/>
</dbReference>
<evidence type="ECO:0000259" key="12">
    <source>
        <dbReference type="PROSITE" id="PS00486"/>
    </source>
</evidence>
<dbReference type="Proteomes" id="UP000596742">
    <property type="component" value="Unassembled WGS sequence"/>
</dbReference>
<dbReference type="InterPro" id="IPR007696">
    <property type="entry name" value="DNA_mismatch_repair_MutS_core"/>
</dbReference>
<dbReference type="Pfam" id="PF05192">
    <property type="entry name" value="MutS_III"/>
    <property type="match status" value="1"/>
</dbReference>
<dbReference type="InterPro" id="IPR007695">
    <property type="entry name" value="DNA_mismatch_repair_MutS-lik_N"/>
</dbReference>
<reference evidence="13" key="1">
    <citation type="submission" date="2018-11" db="EMBL/GenBank/DDBJ databases">
        <authorList>
            <person name="Alioto T."/>
            <person name="Alioto T."/>
        </authorList>
    </citation>
    <scope>NUCLEOTIDE SEQUENCE</scope>
</reference>
<organism evidence="13 14">
    <name type="scientific">Mytilus galloprovincialis</name>
    <name type="common">Mediterranean mussel</name>
    <dbReference type="NCBI Taxonomy" id="29158"/>
    <lineage>
        <taxon>Eukaryota</taxon>
        <taxon>Metazoa</taxon>
        <taxon>Spiralia</taxon>
        <taxon>Lophotrochozoa</taxon>
        <taxon>Mollusca</taxon>
        <taxon>Bivalvia</taxon>
        <taxon>Autobranchia</taxon>
        <taxon>Pteriomorphia</taxon>
        <taxon>Mytilida</taxon>
        <taxon>Mytiloidea</taxon>
        <taxon>Mytilidae</taxon>
        <taxon>Mytilinae</taxon>
        <taxon>Mytilus</taxon>
    </lineage>
</organism>
<dbReference type="InterPro" id="IPR036187">
    <property type="entry name" value="DNA_mismatch_repair_MutS_sf"/>
</dbReference>
<evidence type="ECO:0000313" key="13">
    <source>
        <dbReference type="EMBL" id="VDI78159.1"/>
    </source>
</evidence>
<dbReference type="SUPFAM" id="SSF53150">
    <property type="entry name" value="DNA repair protein MutS, domain II"/>
    <property type="match status" value="1"/>
</dbReference>
<dbReference type="InterPro" id="IPR007860">
    <property type="entry name" value="DNA_mmatch_repair_MutS_con_dom"/>
</dbReference>
<dbReference type="GO" id="GO:0032301">
    <property type="term" value="C:MutSalpha complex"/>
    <property type="evidence" value="ECO:0007669"/>
    <property type="project" value="TreeGrafter"/>
</dbReference>
<evidence type="ECO:0000256" key="1">
    <source>
        <dbReference type="ARBA" id="ARBA00004123"/>
    </source>
</evidence>
<dbReference type="GO" id="GO:0140664">
    <property type="term" value="F:ATP-dependent DNA damage sensor activity"/>
    <property type="evidence" value="ECO:0007669"/>
    <property type="project" value="InterPro"/>
</dbReference>
<dbReference type="InterPro" id="IPR017261">
    <property type="entry name" value="DNA_mismatch_repair_MutS/MSH"/>
</dbReference>
<protein>
    <recommendedName>
        <fullName evidence="8">DNA mismatch repair protein MSH6</fullName>
    </recommendedName>
    <alternativeName>
        <fullName evidence="9">DNA mismatch repair protein Msh6</fullName>
    </alternativeName>
</protein>
<dbReference type="SUPFAM" id="SSF48334">
    <property type="entry name" value="DNA repair protein MutS, domain III"/>
    <property type="match status" value="1"/>
</dbReference>
<feature type="compositionally biased region" description="Low complexity" evidence="11">
    <location>
        <begin position="87"/>
        <end position="108"/>
    </location>
</feature>
<feature type="region of interest" description="Disordered" evidence="11">
    <location>
        <begin position="1"/>
        <end position="136"/>
    </location>
</feature>
<dbReference type="GO" id="GO:0006298">
    <property type="term" value="P:mismatch repair"/>
    <property type="evidence" value="ECO:0007669"/>
    <property type="project" value="InterPro"/>
</dbReference>
<evidence type="ECO:0000256" key="11">
    <source>
        <dbReference type="SAM" id="MobiDB-lite"/>
    </source>
</evidence>
<evidence type="ECO:0000256" key="10">
    <source>
        <dbReference type="RuleBase" id="RU003756"/>
    </source>
</evidence>
<sequence>KTPKKSPRKGRRSSRQPKPKRRKIIESKNSSDEDSGDEFKPGSDSSGEEDDSSGVDENDVSDIDHESEIESPIKNDDRKRKRPPPKQKISGSPSSSTPSSNRNSFTPSVGDKTKSRLSMFSASDSGPSVTGSSEQEANFPHVKLPFLQPGKILDLKGHPETDPEYDPRTVSIPDTFLKQQTPGMRQWWDMKSKYYDTILFFKMGKFYELFHMDAVVGVNELGIIYMKGEQAHSGFPEIAYTRYASTLLQKGYKVARIEQTETPDMMNDRLKTMSRMATKFDKVVRREVCRVTTKGTQTFSFLDGDATEAKSNFLLGIAEKEDSSEGCSTYGVCFVDTSIGKFHVGQFTDDRYSSRLRTLIAHYTPVQVLLERGKCSQKTNQLINNNLISVTKEFLAPGSEFWESGKTLKRLAEEDYFRSEDELVWPDTIKKMISDSDSLGLTAADEYNLAVRALGSVTWYLQFCLLDTDLLTMKNFEEYTPLDDNVVKARSTVFTGKQHMVLDGVTLANLDVTENSSNGTLEGTLLQRLDQCSTPFGRRLLKQWLCAPLCNPESINDRLNGVEDLMESQDIVAEVIEMMKKIPDLERILNRIHSLGLSKKKNHPDSRAIFFDEAKYSKKKIEEFLSTLEGFKTSFNIALKFKERVKSFKSKLLQKTLTLVSVQGQNGVFPDLKDEIVFFENAFDHNKAKKDGVIVPNKGVDPDYDKAKLDIKMTERKLDKYLDEQRDRISCRQMVFWGSGKNRFQLEIPESALKRVPDEYDLKSSKKGWKRFWTSDIQDMLAELVEAEDRKDVAQRDCMRRIFESFDERYKIWDTTVQCVAVLDVLVAMAQYSRCGDGIMCRPEVVAIETNQEPFIEIREARHPCVVRTFGGGDFIPNDTVIGIADENDMETDTEDHSSSKVVLVTGPNMGGKSTLMRQVGLITIIAQMGCYVPAEKCRMTPVDRVFTRLGASDRIMAGESTFFVELSETAAILQHATKHSLVLMDELGRGTATYDGTAIACSVVQELSSNIACRTLFSTHYHSLVEEFSHDPNIRLGHMACMVEIEDKDPTQETITFLYKFTKGACPKSYGFNAAKLANIPDEIIRIAVKKSKEFEESIERLRMIRSVWNNGKKESLILMQNQSRVS</sequence>
<keyword evidence="3 10" id="KW-0547">Nucleotide-binding</keyword>
<evidence type="ECO:0000256" key="4">
    <source>
        <dbReference type="ARBA" id="ARBA00022763"/>
    </source>
</evidence>
<feature type="compositionally biased region" description="Acidic residues" evidence="11">
    <location>
        <begin position="46"/>
        <end position="61"/>
    </location>
</feature>
<dbReference type="PIRSF" id="PIRSF037677">
    <property type="entry name" value="DNA_mis_repair_Msh6"/>
    <property type="match status" value="1"/>
</dbReference>
<dbReference type="FunFam" id="3.40.1170.10:FF:000002">
    <property type="entry name" value="DNA mismatch repair protein"/>
    <property type="match status" value="1"/>
</dbReference>
<evidence type="ECO:0000256" key="6">
    <source>
        <dbReference type="ARBA" id="ARBA00023125"/>
    </source>
</evidence>
<evidence type="ECO:0000256" key="5">
    <source>
        <dbReference type="ARBA" id="ARBA00022840"/>
    </source>
</evidence>
<dbReference type="SUPFAM" id="SSF55271">
    <property type="entry name" value="DNA repair protein MutS, domain I"/>
    <property type="match status" value="1"/>
</dbReference>
<dbReference type="SMART" id="SM00533">
    <property type="entry name" value="MUTSd"/>
    <property type="match status" value="1"/>
</dbReference>
<dbReference type="GO" id="GO:0005524">
    <property type="term" value="F:ATP binding"/>
    <property type="evidence" value="ECO:0007669"/>
    <property type="project" value="UniProtKB-KW"/>
</dbReference>
<dbReference type="PANTHER" id="PTHR11361:SF148">
    <property type="entry name" value="DNA MISMATCH REPAIR PROTEIN MSH6"/>
    <property type="match status" value="1"/>
</dbReference>
<accession>A0A8B6HE03</accession>
<keyword evidence="6 10" id="KW-0238">DNA-binding</keyword>
<keyword evidence="4 10" id="KW-0227">DNA damage</keyword>
<dbReference type="SUPFAM" id="SSF52540">
    <property type="entry name" value="P-loop containing nucleoside triphosphate hydrolases"/>
    <property type="match status" value="1"/>
</dbReference>
<dbReference type="OrthoDB" id="10252754at2759"/>
<gene>
    <name evidence="13" type="ORF">MGAL_10B081047</name>
</gene>
<feature type="compositionally biased region" description="Basic and acidic residues" evidence="11">
    <location>
        <begin position="62"/>
        <end position="78"/>
    </location>
</feature>
<dbReference type="InterPro" id="IPR000432">
    <property type="entry name" value="DNA_mismatch_repair_MutS_C"/>
</dbReference>
<dbReference type="Pfam" id="PF01624">
    <property type="entry name" value="MutS_I"/>
    <property type="match status" value="1"/>
</dbReference>
<dbReference type="Gene3D" id="3.40.50.300">
    <property type="entry name" value="P-loop containing nucleotide triphosphate hydrolases"/>
    <property type="match status" value="1"/>
</dbReference>
<evidence type="ECO:0000256" key="3">
    <source>
        <dbReference type="ARBA" id="ARBA00022741"/>
    </source>
</evidence>
<dbReference type="Pfam" id="PF05190">
    <property type="entry name" value="MutS_IV"/>
    <property type="match status" value="1"/>
</dbReference>
<evidence type="ECO:0000256" key="9">
    <source>
        <dbReference type="ARBA" id="ARBA00073775"/>
    </source>
</evidence>
<feature type="compositionally biased region" description="Basic residues" evidence="11">
    <location>
        <begin position="1"/>
        <end position="23"/>
    </location>
</feature>
<dbReference type="NCBIfam" id="NF003810">
    <property type="entry name" value="PRK05399.1"/>
    <property type="match status" value="1"/>
</dbReference>
<dbReference type="Gene3D" id="3.30.420.110">
    <property type="entry name" value="MutS, connector domain"/>
    <property type="match status" value="1"/>
</dbReference>
<dbReference type="FunFam" id="1.10.1420.10:FF:000006">
    <property type="entry name" value="DNA mismatch repair protein"/>
    <property type="match status" value="1"/>
</dbReference>
<evidence type="ECO:0000256" key="8">
    <source>
        <dbReference type="ARBA" id="ARBA00073548"/>
    </source>
</evidence>
<comment type="caution">
    <text evidence="13">The sequence shown here is derived from an EMBL/GenBank/DDBJ whole genome shotgun (WGS) entry which is preliminary data.</text>
</comment>
<dbReference type="Gene3D" id="3.40.1170.10">
    <property type="entry name" value="DNA repair protein MutS, domain I"/>
    <property type="match status" value="1"/>
</dbReference>
<feature type="compositionally biased region" description="Polar residues" evidence="11">
    <location>
        <begin position="116"/>
        <end position="136"/>
    </location>
</feature>
<keyword evidence="14" id="KW-1185">Reference proteome</keyword>
<comment type="function">
    <text evidence="10">Component of the post-replicative DNA mismatch repair system (MMR).</text>
</comment>
<dbReference type="InterPro" id="IPR027417">
    <property type="entry name" value="P-loop_NTPase"/>
</dbReference>
<evidence type="ECO:0000256" key="2">
    <source>
        <dbReference type="ARBA" id="ARBA00006271"/>
    </source>
</evidence>
<dbReference type="Gene3D" id="1.10.1420.10">
    <property type="match status" value="2"/>
</dbReference>
<dbReference type="EMBL" id="UYJE01009947">
    <property type="protein sequence ID" value="VDI78159.1"/>
    <property type="molecule type" value="Genomic_DNA"/>
</dbReference>
<evidence type="ECO:0000313" key="14">
    <source>
        <dbReference type="Proteomes" id="UP000596742"/>
    </source>
</evidence>
<dbReference type="SMART" id="SM00534">
    <property type="entry name" value="MUTSac"/>
    <property type="match status" value="1"/>
</dbReference>
<feature type="compositionally biased region" description="Basic and acidic residues" evidence="11">
    <location>
        <begin position="24"/>
        <end position="41"/>
    </location>
</feature>
<comment type="similarity">
    <text evidence="2 10">Belongs to the DNA mismatch repair MutS family.</text>
</comment>
<name>A0A8B6HE03_MYTGA</name>
<dbReference type="Pfam" id="PF00488">
    <property type="entry name" value="MutS_V"/>
    <property type="match status" value="1"/>
</dbReference>
<dbReference type="FunFam" id="3.30.420.110:FF:000004">
    <property type="entry name" value="DNA mismatch repair protein"/>
    <property type="match status" value="1"/>
</dbReference>
<dbReference type="PROSITE" id="PS00486">
    <property type="entry name" value="DNA_MISMATCH_REPAIR_2"/>
    <property type="match status" value="1"/>
</dbReference>
<dbReference type="FunFam" id="3.40.50.300:FF:000645">
    <property type="entry name" value="DNA mismatch repair protein"/>
    <property type="match status" value="1"/>
</dbReference>
<dbReference type="InterPro" id="IPR007861">
    <property type="entry name" value="DNA_mismatch_repair_MutS_clamp"/>
</dbReference>
<feature type="non-terminal residue" evidence="13">
    <location>
        <position position="1"/>
    </location>
</feature>
<dbReference type="GO" id="GO:0051053">
    <property type="term" value="P:negative regulation of DNA metabolic process"/>
    <property type="evidence" value="ECO:0007669"/>
    <property type="project" value="UniProtKB-ARBA"/>
</dbReference>
<keyword evidence="10" id="KW-0234">DNA repair</keyword>
<keyword evidence="7" id="KW-0539">Nucleus</keyword>
<dbReference type="InterPro" id="IPR045076">
    <property type="entry name" value="MutS"/>
</dbReference>
<dbReference type="GO" id="GO:0030983">
    <property type="term" value="F:mismatched DNA binding"/>
    <property type="evidence" value="ECO:0007669"/>
    <property type="project" value="InterPro"/>
</dbReference>
<proteinExistence type="inferred from homology"/>
<feature type="domain" description="DNA mismatch repair proteins mutS family" evidence="12">
    <location>
        <begin position="981"/>
        <end position="997"/>
    </location>
</feature>
<evidence type="ECO:0000256" key="7">
    <source>
        <dbReference type="ARBA" id="ARBA00023242"/>
    </source>
</evidence>
<dbReference type="AlphaFoldDB" id="A0A8B6HE03"/>
<dbReference type="FunFam" id="1.10.1420.10:FF:000005">
    <property type="entry name" value="DNA mismatch repair protein"/>
    <property type="match status" value="1"/>
</dbReference>
<dbReference type="InterPro" id="IPR036678">
    <property type="entry name" value="MutS_con_dom_sf"/>
</dbReference>
<dbReference type="PANTHER" id="PTHR11361">
    <property type="entry name" value="DNA MISMATCH REPAIR PROTEIN MUTS FAMILY MEMBER"/>
    <property type="match status" value="1"/>
</dbReference>
<dbReference type="CDD" id="cd03286">
    <property type="entry name" value="ABC_MSH6_euk"/>
    <property type="match status" value="1"/>
</dbReference>